<dbReference type="InterPro" id="IPR036291">
    <property type="entry name" value="NAD(P)-bd_dom_sf"/>
</dbReference>
<protein>
    <submittedName>
        <fullName evidence="2">CoA-binding protein</fullName>
    </submittedName>
</protein>
<evidence type="ECO:0000259" key="1">
    <source>
        <dbReference type="SMART" id="SM00881"/>
    </source>
</evidence>
<accession>A0A1X2HBC8</accession>
<dbReference type="InterPro" id="IPR003781">
    <property type="entry name" value="CoA-bd"/>
</dbReference>
<sequence length="139" mass="15241">MNPVTAYRFITSKQFAVVGASTDRSKYGNRVLRWYQGHELPVVPVNHKEAEVESLRAVGSIRDVSDPAETGLSIITPPKVTLDILKLGKELGFTRFWLQPGAEDKAVLDYAKEAELDIIAGGPCILVQGPGLLTHRSKI</sequence>
<dbReference type="PANTHER" id="PTHR33303:SF2">
    <property type="entry name" value="COA-BINDING DOMAIN-CONTAINING PROTEIN"/>
    <property type="match status" value="1"/>
</dbReference>
<evidence type="ECO:0000313" key="2">
    <source>
        <dbReference type="EMBL" id="ORY95928.1"/>
    </source>
</evidence>
<keyword evidence="3" id="KW-1185">Reference proteome</keyword>
<dbReference type="AlphaFoldDB" id="A0A1X2HBC8"/>
<evidence type="ECO:0000313" key="3">
    <source>
        <dbReference type="Proteomes" id="UP000242180"/>
    </source>
</evidence>
<gene>
    <name evidence="2" type="ORF">BCR43DRAFT_493825</name>
</gene>
<feature type="domain" description="CoA-binding" evidence="1">
    <location>
        <begin position="9"/>
        <end position="102"/>
    </location>
</feature>
<dbReference type="Gene3D" id="3.40.50.720">
    <property type="entry name" value="NAD(P)-binding Rossmann-like Domain"/>
    <property type="match status" value="1"/>
</dbReference>
<name>A0A1X2HBC8_SYNRA</name>
<dbReference type="SUPFAM" id="SSF51735">
    <property type="entry name" value="NAD(P)-binding Rossmann-fold domains"/>
    <property type="match status" value="1"/>
</dbReference>
<dbReference type="OMA" id="IYNACVL"/>
<dbReference type="OrthoDB" id="5138418at2759"/>
<dbReference type="Proteomes" id="UP000242180">
    <property type="component" value="Unassembled WGS sequence"/>
</dbReference>
<dbReference type="Pfam" id="PF13380">
    <property type="entry name" value="CoA_binding_2"/>
    <property type="match status" value="1"/>
</dbReference>
<dbReference type="InParanoid" id="A0A1X2HBC8"/>
<comment type="caution">
    <text evidence="2">The sequence shown here is derived from an EMBL/GenBank/DDBJ whole genome shotgun (WGS) entry which is preliminary data.</text>
</comment>
<dbReference type="EMBL" id="MCGN01000006">
    <property type="protein sequence ID" value="ORY95928.1"/>
    <property type="molecule type" value="Genomic_DNA"/>
</dbReference>
<dbReference type="PANTHER" id="PTHR33303">
    <property type="entry name" value="CYTOPLASMIC PROTEIN-RELATED"/>
    <property type="match status" value="1"/>
</dbReference>
<organism evidence="2 3">
    <name type="scientific">Syncephalastrum racemosum</name>
    <name type="common">Filamentous fungus</name>
    <dbReference type="NCBI Taxonomy" id="13706"/>
    <lineage>
        <taxon>Eukaryota</taxon>
        <taxon>Fungi</taxon>
        <taxon>Fungi incertae sedis</taxon>
        <taxon>Mucoromycota</taxon>
        <taxon>Mucoromycotina</taxon>
        <taxon>Mucoromycetes</taxon>
        <taxon>Mucorales</taxon>
        <taxon>Syncephalastraceae</taxon>
        <taxon>Syncephalastrum</taxon>
    </lineage>
</organism>
<proteinExistence type="predicted"/>
<dbReference type="SMART" id="SM00881">
    <property type="entry name" value="CoA_binding"/>
    <property type="match status" value="1"/>
</dbReference>
<dbReference type="STRING" id="13706.A0A1X2HBC8"/>
<reference evidence="2 3" key="1">
    <citation type="submission" date="2016-07" db="EMBL/GenBank/DDBJ databases">
        <title>Pervasive Adenine N6-methylation of Active Genes in Fungi.</title>
        <authorList>
            <consortium name="DOE Joint Genome Institute"/>
            <person name="Mondo S.J."/>
            <person name="Dannebaum R.O."/>
            <person name="Kuo R.C."/>
            <person name="Labutti K."/>
            <person name="Haridas S."/>
            <person name="Kuo A."/>
            <person name="Salamov A."/>
            <person name="Ahrendt S.R."/>
            <person name="Lipzen A."/>
            <person name="Sullivan W."/>
            <person name="Andreopoulos W.B."/>
            <person name="Clum A."/>
            <person name="Lindquist E."/>
            <person name="Daum C."/>
            <person name="Ramamoorthy G.K."/>
            <person name="Gryganskyi A."/>
            <person name="Culley D."/>
            <person name="Magnuson J.K."/>
            <person name="James T.Y."/>
            <person name="O'Malley M.A."/>
            <person name="Stajich J.E."/>
            <person name="Spatafora J.W."/>
            <person name="Visel A."/>
            <person name="Grigoriev I.V."/>
        </authorList>
    </citation>
    <scope>NUCLEOTIDE SEQUENCE [LARGE SCALE GENOMIC DNA]</scope>
    <source>
        <strain evidence="2 3">NRRL 2496</strain>
    </source>
</reference>